<dbReference type="PROSITE" id="PS00194">
    <property type="entry name" value="THIOREDOXIN_1"/>
    <property type="match status" value="1"/>
</dbReference>
<dbReference type="InterPro" id="IPR037047">
    <property type="entry name" value="PITH_dom_sf"/>
</dbReference>
<feature type="domain" description="PITH" evidence="3">
    <location>
        <begin position="113"/>
        <end position="282"/>
    </location>
</feature>
<dbReference type="InterPro" id="IPR008979">
    <property type="entry name" value="Galactose-bd-like_sf"/>
</dbReference>
<dbReference type="SUPFAM" id="SSF49785">
    <property type="entry name" value="Galactose-binding domain-like"/>
    <property type="match status" value="1"/>
</dbReference>
<accession>A0A085MN19</accession>
<evidence type="ECO:0000313" key="6">
    <source>
        <dbReference type="Proteomes" id="UP000030764"/>
    </source>
</evidence>
<name>A0A085MN19_9BILA</name>
<gene>
    <name evidence="4" type="ORF">M513_00308</name>
    <name evidence="5" type="ORF">M514_00308</name>
</gene>
<dbReference type="InterPro" id="IPR013766">
    <property type="entry name" value="Thioredoxin_domain"/>
</dbReference>
<dbReference type="PANTHER" id="PTHR46115">
    <property type="entry name" value="THIOREDOXIN-LIKE PROTEIN 1"/>
    <property type="match status" value="1"/>
</dbReference>
<dbReference type="EMBL" id="KL363183">
    <property type="protein sequence ID" value="KFD58615.1"/>
    <property type="molecule type" value="Genomic_DNA"/>
</dbReference>
<dbReference type="Gene3D" id="3.40.30.10">
    <property type="entry name" value="Glutaredoxin"/>
    <property type="match status" value="1"/>
</dbReference>
<dbReference type="InterPro" id="IPR010400">
    <property type="entry name" value="PITH_dom"/>
</dbReference>
<organism evidence="4 6">
    <name type="scientific">Trichuris suis</name>
    <name type="common">pig whipworm</name>
    <dbReference type="NCBI Taxonomy" id="68888"/>
    <lineage>
        <taxon>Eukaryota</taxon>
        <taxon>Metazoa</taxon>
        <taxon>Ecdysozoa</taxon>
        <taxon>Nematoda</taxon>
        <taxon>Enoplea</taxon>
        <taxon>Dorylaimia</taxon>
        <taxon>Trichinellida</taxon>
        <taxon>Trichuridae</taxon>
        <taxon>Trichuris</taxon>
    </lineage>
</organism>
<dbReference type="Proteomes" id="UP000030758">
    <property type="component" value="Unassembled WGS sequence"/>
</dbReference>
<dbReference type="GO" id="GO:0005737">
    <property type="term" value="C:cytoplasm"/>
    <property type="evidence" value="ECO:0007669"/>
    <property type="project" value="UniProtKB-ARBA"/>
</dbReference>
<feature type="domain" description="Thioredoxin" evidence="2">
    <location>
        <begin position="1"/>
        <end position="107"/>
    </location>
</feature>
<dbReference type="InterPro" id="IPR036249">
    <property type="entry name" value="Thioredoxin-like_sf"/>
</dbReference>
<evidence type="ECO:0008006" key="7">
    <source>
        <dbReference type="Google" id="ProtNLM"/>
    </source>
</evidence>
<keyword evidence="1" id="KW-1015">Disulfide bond</keyword>
<dbReference type="EMBL" id="KL367503">
    <property type="protein sequence ID" value="KFD68581.1"/>
    <property type="molecule type" value="Genomic_DNA"/>
</dbReference>
<dbReference type="SUPFAM" id="SSF52833">
    <property type="entry name" value="Thioredoxin-like"/>
    <property type="match status" value="1"/>
</dbReference>
<protein>
    <recommendedName>
        <fullName evidence="7">Thioredoxin</fullName>
    </recommendedName>
</protein>
<evidence type="ECO:0000313" key="4">
    <source>
        <dbReference type="EMBL" id="KFD58615.1"/>
    </source>
</evidence>
<dbReference type="Proteomes" id="UP000030764">
    <property type="component" value="Unassembled WGS sequence"/>
</dbReference>
<sequence length="286" mass="32677">MAIKEITSMAQFRSELQSAGDKLVVVDFYAEWCGPCNLMAPFFSRMARRFTHAVFLKVNVSNLPAIAEAENVSGLPTFAFYIRSRKVDYVRGANRDELERKIVAYVKDFDEEAESCIVPGQEDLMMYVNPKDCECLNEKDDHPFSHCLSKTDAWLESDCDEQLLIFIKFQEMAKLHSFRMKGKDGMGPKLVKVFINLPHCLDFDRALKLEPTESFTLTEQQAEDGEVINVHCVKYQSVHSLQFFVVNNQANSETTRIMELGIYGTPVDIMRMDDFKRVAGKKGEAH</sequence>
<dbReference type="CDD" id="cd02947">
    <property type="entry name" value="TRX_family"/>
    <property type="match status" value="1"/>
</dbReference>
<dbReference type="Gene3D" id="2.60.120.470">
    <property type="entry name" value="PITH domain"/>
    <property type="match status" value="1"/>
</dbReference>
<evidence type="ECO:0000313" key="5">
    <source>
        <dbReference type="EMBL" id="KFD68581.1"/>
    </source>
</evidence>
<proteinExistence type="predicted"/>
<dbReference type="InterPro" id="IPR017937">
    <property type="entry name" value="Thioredoxin_CS"/>
</dbReference>
<evidence type="ECO:0000259" key="3">
    <source>
        <dbReference type="PROSITE" id="PS51532"/>
    </source>
</evidence>
<dbReference type="PROSITE" id="PS51532">
    <property type="entry name" value="PITH"/>
    <property type="match status" value="1"/>
</dbReference>
<dbReference type="Pfam" id="PF00085">
    <property type="entry name" value="Thioredoxin"/>
    <property type="match status" value="1"/>
</dbReference>
<evidence type="ECO:0000259" key="2">
    <source>
        <dbReference type="PROSITE" id="PS51352"/>
    </source>
</evidence>
<reference evidence="4 6" key="1">
    <citation type="journal article" date="2014" name="Nat. Genet.">
        <title>Genome and transcriptome of the porcine whipworm Trichuris suis.</title>
        <authorList>
            <person name="Jex A.R."/>
            <person name="Nejsum P."/>
            <person name="Schwarz E.M."/>
            <person name="Hu L."/>
            <person name="Young N.D."/>
            <person name="Hall R.S."/>
            <person name="Korhonen P.K."/>
            <person name="Liao S."/>
            <person name="Thamsborg S."/>
            <person name="Xia J."/>
            <person name="Xu P."/>
            <person name="Wang S."/>
            <person name="Scheerlinck J.P."/>
            <person name="Hofmann A."/>
            <person name="Sternberg P.W."/>
            <person name="Wang J."/>
            <person name="Gasser R.B."/>
        </authorList>
    </citation>
    <scope>NUCLEOTIDE SEQUENCE [LARGE SCALE GENOMIC DNA]</scope>
    <source>
        <strain evidence="5">DCEP-RM93F</strain>
        <strain evidence="4">DCEP-RM93M</strain>
    </source>
</reference>
<dbReference type="PROSITE" id="PS51352">
    <property type="entry name" value="THIOREDOXIN_2"/>
    <property type="match status" value="1"/>
</dbReference>
<keyword evidence="6" id="KW-1185">Reference proteome</keyword>
<dbReference type="PRINTS" id="PR00421">
    <property type="entry name" value="THIOREDOXIN"/>
</dbReference>
<dbReference type="AlphaFoldDB" id="A0A085MN19"/>
<dbReference type="Pfam" id="PF06201">
    <property type="entry name" value="PITH"/>
    <property type="match status" value="1"/>
</dbReference>
<evidence type="ECO:0000256" key="1">
    <source>
        <dbReference type="ARBA" id="ARBA00023157"/>
    </source>
</evidence>